<dbReference type="Gramene" id="PRQ60637">
    <property type="protein sequence ID" value="PRQ60637"/>
    <property type="gene ID" value="RchiOBHm_Chr1g0383431"/>
</dbReference>
<evidence type="ECO:0000256" key="1">
    <source>
        <dbReference type="PROSITE-ProRule" id="PRU00047"/>
    </source>
</evidence>
<dbReference type="InterPro" id="IPR001878">
    <property type="entry name" value="Znf_CCHC"/>
</dbReference>
<proteinExistence type="predicted"/>
<sequence length="305" mass="33970">MFILLQLTPAAAGTPALNTSGLSLATIEPLNGCNFKKWKESIELYLGLQGIDWCLTEPEPLIDDTSSDLVIVKHREWVRANRMTKLILKQTMTAVVRGSIADKDTATEFMAAIALKFRENEKAEISLLLDMLMGINYDSSKSVREHIMKIIDITTRLGDLEIPLPAEFIVHQSLRTLPASFGQLKTTYFTQKDKWDLNELIAICVQEEDRIKRDGPLVVNLVSKSKWKGKGKVVASSAVGSGEGTSGTKPYKLGPKKTVNSKGKKPGVFKCFFCKKEGHMKKNCQGFKDWMAKKGLSKQESSKEK</sequence>
<comment type="caution">
    <text evidence="4">The sequence shown here is derived from an EMBL/GenBank/DDBJ whole genome shotgun (WGS) entry which is preliminary data.</text>
</comment>
<name>A0A2P6SPN4_ROSCH</name>
<feature type="region of interest" description="Disordered" evidence="2">
    <location>
        <begin position="237"/>
        <end position="259"/>
    </location>
</feature>
<dbReference type="AlphaFoldDB" id="A0A2P6SPN4"/>
<evidence type="ECO:0000259" key="3">
    <source>
        <dbReference type="PROSITE" id="PS50158"/>
    </source>
</evidence>
<feature type="domain" description="CCHC-type" evidence="3">
    <location>
        <begin position="270"/>
        <end position="284"/>
    </location>
</feature>
<dbReference type="PROSITE" id="PS50158">
    <property type="entry name" value="ZF_CCHC"/>
    <property type="match status" value="1"/>
</dbReference>
<dbReference type="PANTHER" id="PTHR35317:SF42">
    <property type="entry name" value="RETROTRANSPOSON GAG DOMAIN-CONTAINING PROTEIN"/>
    <property type="match status" value="1"/>
</dbReference>
<keyword evidence="1" id="KW-0863">Zinc-finger</keyword>
<dbReference type="Gene3D" id="4.10.60.10">
    <property type="entry name" value="Zinc finger, CCHC-type"/>
    <property type="match status" value="1"/>
</dbReference>
<keyword evidence="5" id="KW-1185">Reference proteome</keyword>
<dbReference type="SUPFAM" id="SSF57756">
    <property type="entry name" value="Retrovirus zinc finger-like domains"/>
    <property type="match status" value="1"/>
</dbReference>
<evidence type="ECO:0000313" key="5">
    <source>
        <dbReference type="Proteomes" id="UP000238479"/>
    </source>
</evidence>
<dbReference type="PANTHER" id="PTHR35317">
    <property type="entry name" value="OS04G0629600 PROTEIN"/>
    <property type="match status" value="1"/>
</dbReference>
<evidence type="ECO:0000256" key="2">
    <source>
        <dbReference type="SAM" id="MobiDB-lite"/>
    </source>
</evidence>
<dbReference type="STRING" id="74649.A0A2P6SPN4"/>
<dbReference type="EMBL" id="PDCK01000039">
    <property type="protein sequence ID" value="PRQ60637.1"/>
    <property type="molecule type" value="Genomic_DNA"/>
</dbReference>
<dbReference type="GO" id="GO:0003676">
    <property type="term" value="F:nucleic acid binding"/>
    <property type="evidence" value="ECO:0007669"/>
    <property type="project" value="InterPro"/>
</dbReference>
<organism evidence="4 5">
    <name type="scientific">Rosa chinensis</name>
    <name type="common">China rose</name>
    <dbReference type="NCBI Taxonomy" id="74649"/>
    <lineage>
        <taxon>Eukaryota</taxon>
        <taxon>Viridiplantae</taxon>
        <taxon>Streptophyta</taxon>
        <taxon>Embryophyta</taxon>
        <taxon>Tracheophyta</taxon>
        <taxon>Spermatophyta</taxon>
        <taxon>Magnoliopsida</taxon>
        <taxon>eudicotyledons</taxon>
        <taxon>Gunneridae</taxon>
        <taxon>Pentapetalae</taxon>
        <taxon>rosids</taxon>
        <taxon>fabids</taxon>
        <taxon>Rosales</taxon>
        <taxon>Rosaceae</taxon>
        <taxon>Rosoideae</taxon>
        <taxon>Rosoideae incertae sedis</taxon>
        <taxon>Rosa</taxon>
    </lineage>
</organism>
<protein>
    <submittedName>
        <fullName evidence="4">Putative transcription factor interactor and regulator CCHC(Zn) family</fullName>
    </submittedName>
</protein>
<reference evidence="4 5" key="1">
    <citation type="journal article" date="2018" name="Nat. Genet.">
        <title>The Rosa genome provides new insights in the design of modern roses.</title>
        <authorList>
            <person name="Bendahmane M."/>
        </authorList>
    </citation>
    <scope>NUCLEOTIDE SEQUENCE [LARGE SCALE GENOMIC DNA]</scope>
    <source>
        <strain evidence="5">cv. Old Blush</strain>
    </source>
</reference>
<gene>
    <name evidence="4" type="ORF">RchiOBHm_Chr1g0383431</name>
</gene>
<evidence type="ECO:0000313" key="4">
    <source>
        <dbReference type="EMBL" id="PRQ60637.1"/>
    </source>
</evidence>
<dbReference type="GO" id="GO:0008270">
    <property type="term" value="F:zinc ion binding"/>
    <property type="evidence" value="ECO:0007669"/>
    <property type="project" value="UniProtKB-KW"/>
</dbReference>
<dbReference type="InterPro" id="IPR036875">
    <property type="entry name" value="Znf_CCHC_sf"/>
</dbReference>
<accession>A0A2P6SPN4</accession>
<keyword evidence="1" id="KW-0479">Metal-binding</keyword>
<dbReference type="Pfam" id="PF14223">
    <property type="entry name" value="Retrotran_gag_2"/>
    <property type="match status" value="1"/>
</dbReference>
<keyword evidence="1" id="KW-0862">Zinc</keyword>
<dbReference type="OMA" id="DTATEFM"/>
<dbReference type="Proteomes" id="UP000238479">
    <property type="component" value="Chromosome 1"/>
</dbReference>